<comment type="caution">
    <text evidence="1">The sequence shown here is derived from an EMBL/GenBank/DDBJ whole genome shotgun (WGS) entry which is preliminary data.</text>
</comment>
<evidence type="ECO:0000313" key="2">
    <source>
        <dbReference type="Proteomes" id="UP000054783"/>
    </source>
</evidence>
<keyword evidence="2" id="KW-1185">Reference proteome</keyword>
<accession>A0A0V0YR63</accession>
<dbReference type="EMBL" id="JYDQ01003592">
    <property type="protein sequence ID" value="KRY02662.1"/>
    <property type="molecule type" value="Genomic_DNA"/>
</dbReference>
<dbReference type="OrthoDB" id="10507534at2759"/>
<feature type="non-terminal residue" evidence="1">
    <location>
        <position position="78"/>
    </location>
</feature>
<dbReference type="AlphaFoldDB" id="A0A0V0YR63"/>
<name>A0A0V0YR63_9BILA</name>
<organism evidence="1 2">
    <name type="scientific">Trichinella patagoniensis</name>
    <dbReference type="NCBI Taxonomy" id="990121"/>
    <lineage>
        <taxon>Eukaryota</taxon>
        <taxon>Metazoa</taxon>
        <taxon>Ecdysozoa</taxon>
        <taxon>Nematoda</taxon>
        <taxon>Enoplea</taxon>
        <taxon>Dorylaimia</taxon>
        <taxon>Trichinellida</taxon>
        <taxon>Trichinellidae</taxon>
        <taxon>Trichinella</taxon>
    </lineage>
</organism>
<gene>
    <name evidence="1" type="ORF">T12_12639</name>
</gene>
<reference evidence="1 2" key="1">
    <citation type="submission" date="2015-01" db="EMBL/GenBank/DDBJ databases">
        <title>Evolution of Trichinella species and genotypes.</title>
        <authorList>
            <person name="Korhonen P.K."/>
            <person name="Edoardo P."/>
            <person name="Giuseppe L.R."/>
            <person name="Gasser R.B."/>
        </authorList>
    </citation>
    <scope>NUCLEOTIDE SEQUENCE [LARGE SCALE GENOMIC DNA]</scope>
    <source>
        <strain evidence="1">ISS2496</strain>
    </source>
</reference>
<dbReference type="Proteomes" id="UP000054783">
    <property type="component" value="Unassembled WGS sequence"/>
</dbReference>
<sequence length="78" mass="8642">MHQLDCVCHRLLKIFIHLKDAQGTFYGRLRFGIGNPGTALCEGELGPDGVPLPGSGIYLSELAMQVRLMLLVLNYQNQ</sequence>
<protein>
    <submittedName>
        <fullName evidence="1">Uncharacterized protein</fullName>
    </submittedName>
</protein>
<proteinExistence type="predicted"/>
<evidence type="ECO:0000313" key="1">
    <source>
        <dbReference type="EMBL" id="KRY02662.1"/>
    </source>
</evidence>